<dbReference type="InterPro" id="IPR009051">
    <property type="entry name" value="Helical_ferredxn"/>
</dbReference>
<dbReference type="GO" id="GO:0051536">
    <property type="term" value="F:iron-sulfur cluster binding"/>
    <property type="evidence" value="ECO:0007669"/>
    <property type="project" value="InterPro"/>
</dbReference>
<dbReference type="PANTHER" id="PTHR42783:SF3">
    <property type="entry name" value="GLUTAMATE SYNTHASE [NADPH] SMALL CHAIN-RELATED"/>
    <property type="match status" value="1"/>
</dbReference>
<dbReference type="GO" id="GO:0004355">
    <property type="term" value="F:glutamate synthase (NADPH) activity"/>
    <property type="evidence" value="ECO:0007669"/>
    <property type="project" value="UniProtKB-EC"/>
</dbReference>
<accession>A0A806TM09</accession>
<sequence length="502" mass="55232">MYNEEKTVVLYNKVSNTFYKVEVENNVYKKYVSAFNLSFINRYSWEVDAMRSPESLQSIIQNFNEVEKGLSNREAVEESNRCLYCYDAPCIQACPTGIDIPTFIKKIASGNLKGSAETIMSSNPVGASCSRVCPTDELCEGACVLNHSTKPIMIGDLQRYATDWAIQNEQVLFEKGKANGKKVAIVGGGPAGLSAARELARFGYDVTIFEAEKQAGGLNTYGIVSFRLPQAISFWEVEQVKSLDVKIKTNVRIGEDILPSELLQSYDAVVLAIGMSKVPSLHVEGEELDGVYDAIDFVKKTKSKALSTEFVGKRVAVIGAGNTAIDGATCSVRLGAENVQILYRRTREEMTAYDFEFEFAKQDGVEFRWLTAPIRIIGDENGKVSGIECVKMTLTDPDADGRRKPVPVEGSTFTIPVDAVVKAIGQERYLSLIQQFQLNHEDGVVLINQETFQTSNPKVFACGDVIFGKGQGEAMVVTAAQQGKQTALNIHMQLTKETMETA</sequence>
<dbReference type="Proteomes" id="UP000036410">
    <property type="component" value="Chromosome"/>
</dbReference>
<gene>
    <name evidence="2" type="primary">gltD</name>
    <name evidence="2" type="ORF">AS52_04464</name>
</gene>
<dbReference type="Gene3D" id="3.50.50.60">
    <property type="entry name" value="FAD/NAD(P)-binding domain"/>
    <property type="match status" value="2"/>
</dbReference>
<dbReference type="PROSITE" id="PS51379">
    <property type="entry name" value="4FE4S_FER_2"/>
    <property type="match status" value="1"/>
</dbReference>
<protein>
    <submittedName>
        <fullName evidence="2">Glutamate synthase [NADPH] small chain</fullName>
        <ecNumber evidence="2">1.4.1.13</ecNumber>
    </submittedName>
</protein>
<evidence type="ECO:0000313" key="2">
    <source>
        <dbReference type="EMBL" id="AKP79424.1"/>
    </source>
</evidence>
<dbReference type="Pfam" id="PF07992">
    <property type="entry name" value="Pyr_redox_2"/>
    <property type="match status" value="1"/>
</dbReference>
<dbReference type="SUPFAM" id="SSF51971">
    <property type="entry name" value="Nucleotide-binding domain"/>
    <property type="match status" value="1"/>
</dbReference>
<evidence type="ECO:0000259" key="1">
    <source>
        <dbReference type="PROSITE" id="PS51379"/>
    </source>
</evidence>
<feature type="domain" description="4Fe-4S ferredoxin-type" evidence="1">
    <location>
        <begin position="72"/>
        <end position="106"/>
    </location>
</feature>
<dbReference type="InterPro" id="IPR036188">
    <property type="entry name" value="FAD/NAD-bd_sf"/>
</dbReference>
<dbReference type="PRINTS" id="PR00419">
    <property type="entry name" value="ADXRDTASE"/>
</dbReference>
<reference evidence="2 3" key="1">
    <citation type="submission" date="2015-01" db="EMBL/GenBank/DDBJ databases">
        <title>Genome sequence of bacillus megaterium Q3.</title>
        <authorList>
            <person name="Wang Y."/>
            <person name="Luo K."/>
            <person name="Bai L."/>
            <person name="Luo F."/>
        </authorList>
    </citation>
    <scope>NUCLEOTIDE SEQUENCE [LARGE SCALE GENOMIC DNA]</scope>
    <source>
        <strain evidence="2 3">Q3</strain>
    </source>
</reference>
<dbReference type="AlphaFoldDB" id="A0A806TM09"/>
<dbReference type="EMBL" id="CP010586">
    <property type="protein sequence ID" value="AKP79424.1"/>
    <property type="molecule type" value="Genomic_DNA"/>
</dbReference>
<dbReference type="PANTHER" id="PTHR42783">
    <property type="entry name" value="GLUTAMATE SYNTHASE [NADPH] SMALL CHAIN"/>
    <property type="match status" value="1"/>
</dbReference>
<dbReference type="SUPFAM" id="SSF46548">
    <property type="entry name" value="alpha-helical ferredoxin"/>
    <property type="match status" value="1"/>
</dbReference>
<dbReference type="InterPro" id="IPR028261">
    <property type="entry name" value="DPD_II"/>
</dbReference>
<organism evidence="2 3">
    <name type="scientific">Priestia megaterium Q3</name>
    <dbReference type="NCBI Taxonomy" id="1452722"/>
    <lineage>
        <taxon>Bacteria</taxon>
        <taxon>Bacillati</taxon>
        <taxon>Bacillota</taxon>
        <taxon>Bacilli</taxon>
        <taxon>Bacillales</taxon>
        <taxon>Bacillaceae</taxon>
        <taxon>Priestia</taxon>
    </lineage>
</organism>
<keyword evidence="2" id="KW-0560">Oxidoreductase</keyword>
<dbReference type="Gene3D" id="1.10.1060.10">
    <property type="entry name" value="Alpha-helical ferredoxin"/>
    <property type="match status" value="1"/>
</dbReference>
<dbReference type="Pfam" id="PF14691">
    <property type="entry name" value="Fer4_20"/>
    <property type="match status" value="1"/>
</dbReference>
<dbReference type="InterPro" id="IPR017896">
    <property type="entry name" value="4Fe4S_Fe-S-bd"/>
</dbReference>
<name>A0A806TM09_PRIMG</name>
<dbReference type="EC" id="1.4.1.13" evidence="2"/>
<dbReference type="InterPro" id="IPR023753">
    <property type="entry name" value="FAD/NAD-binding_dom"/>
</dbReference>
<proteinExistence type="predicted"/>
<evidence type="ECO:0000313" key="3">
    <source>
        <dbReference type="Proteomes" id="UP000036410"/>
    </source>
</evidence>